<evidence type="ECO:0000256" key="1">
    <source>
        <dbReference type="SAM" id="MobiDB-lite"/>
    </source>
</evidence>
<keyword evidence="3" id="KW-1185">Reference proteome</keyword>
<dbReference type="AlphaFoldDB" id="A0A195BDU6"/>
<feature type="region of interest" description="Disordered" evidence="1">
    <location>
        <begin position="51"/>
        <end position="100"/>
    </location>
</feature>
<reference evidence="2 3" key="1">
    <citation type="submission" date="2015-09" db="EMBL/GenBank/DDBJ databases">
        <title>Atta colombica WGS genome.</title>
        <authorList>
            <person name="Nygaard S."/>
            <person name="Hu H."/>
            <person name="Boomsma J."/>
            <person name="Zhang G."/>
        </authorList>
    </citation>
    <scope>NUCLEOTIDE SEQUENCE [LARGE SCALE GENOMIC DNA]</scope>
    <source>
        <strain evidence="2">Treedump-2</strain>
        <tissue evidence="2">Whole body</tissue>
    </source>
</reference>
<proteinExistence type="predicted"/>
<evidence type="ECO:0000313" key="3">
    <source>
        <dbReference type="Proteomes" id="UP000078540"/>
    </source>
</evidence>
<dbReference type="EMBL" id="KQ976509">
    <property type="protein sequence ID" value="KYM82741.1"/>
    <property type="molecule type" value="Genomic_DNA"/>
</dbReference>
<gene>
    <name evidence="2" type="ORF">ALC53_06916</name>
</gene>
<evidence type="ECO:0000313" key="2">
    <source>
        <dbReference type="EMBL" id="KYM82741.1"/>
    </source>
</evidence>
<organism evidence="2 3">
    <name type="scientific">Atta colombica</name>
    <dbReference type="NCBI Taxonomy" id="520822"/>
    <lineage>
        <taxon>Eukaryota</taxon>
        <taxon>Metazoa</taxon>
        <taxon>Ecdysozoa</taxon>
        <taxon>Arthropoda</taxon>
        <taxon>Hexapoda</taxon>
        <taxon>Insecta</taxon>
        <taxon>Pterygota</taxon>
        <taxon>Neoptera</taxon>
        <taxon>Endopterygota</taxon>
        <taxon>Hymenoptera</taxon>
        <taxon>Apocrita</taxon>
        <taxon>Aculeata</taxon>
        <taxon>Formicoidea</taxon>
        <taxon>Formicidae</taxon>
        <taxon>Myrmicinae</taxon>
        <taxon>Atta</taxon>
    </lineage>
</organism>
<name>A0A195BDU6_9HYME</name>
<sequence>MQQARLANAIECKAEVGLRAIAVQMGVQLSNEALHLTTVYWRSWREFVRNPTSAHRSANNSREMLKKNTQTTGKKHPSRFSVKLEKPRSEYGAPKPERRW</sequence>
<feature type="compositionally biased region" description="Polar residues" evidence="1">
    <location>
        <begin position="51"/>
        <end position="72"/>
    </location>
</feature>
<feature type="compositionally biased region" description="Basic and acidic residues" evidence="1">
    <location>
        <begin position="82"/>
        <end position="100"/>
    </location>
</feature>
<dbReference type="Proteomes" id="UP000078540">
    <property type="component" value="Unassembled WGS sequence"/>
</dbReference>
<accession>A0A195BDU6</accession>
<protein>
    <submittedName>
        <fullName evidence="2">Uncharacterized protein</fullName>
    </submittedName>
</protein>